<keyword evidence="2" id="KW-0812">Transmembrane</keyword>
<evidence type="ECO:0000313" key="4">
    <source>
        <dbReference type="Proteomes" id="UP000830542"/>
    </source>
</evidence>
<dbReference type="Proteomes" id="UP000830542">
    <property type="component" value="Chromosome"/>
</dbReference>
<feature type="transmembrane region" description="Helical" evidence="2">
    <location>
        <begin position="34"/>
        <end position="59"/>
    </location>
</feature>
<dbReference type="EMBL" id="CP095005">
    <property type="protein sequence ID" value="UOO95068.1"/>
    <property type="molecule type" value="Genomic_DNA"/>
</dbReference>
<dbReference type="GeneID" id="71762982"/>
<evidence type="ECO:0000256" key="1">
    <source>
        <dbReference type="SAM" id="MobiDB-lite"/>
    </source>
</evidence>
<reference evidence="3" key="1">
    <citation type="submission" date="2022-04" db="EMBL/GenBank/DDBJ databases">
        <title>Sequencing and genomic assembly of Halococcus dombrowskii.</title>
        <authorList>
            <person name="Lim S.W."/>
            <person name="MacLea K.S."/>
        </authorList>
    </citation>
    <scope>NUCLEOTIDE SEQUENCE</scope>
    <source>
        <strain evidence="3">H4</strain>
    </source>
</reference>
<proteinExistence type="predicted"/>
<keyword evidence="4" id="KW-1185">Reference proteome</keyword>
<sequence length="97" mass="10352">MSRVYTPHGSAGNGRPTVSDGDGAKRIGSFEHHLCGAGGLLLAIMLTVLFYPLLVSLALGLEMLATTALVSVVVLVWCIAWIGLELLWEWQAGRDST</sequence>
<keyword evidence="2" id="KW-1133">Transmembrane helix</keyword>
<dbReference type="RefSeq" id="WP_244702258.1">
    <property type="nucleotide sequence ID" value="NZ_BAAADN010000018.1"/>
</dbReference>
<accession>A0AAX3AM85</accession>
<dbReference type="AlphaFoldDB" id="A0AAX3AM85"/>
<feature type="transmembrane region" description="Helical" evidence="2">
    <location>
        <begin position="65"/>
        <end position="88"/>
    </location>
</feature>
<gene>
    <name evidence="3" type="ORF">MUK72_14000</name>
</gene>
<keyword evidence="2" id="KW-0472">Membrane</keyword>
<evidence type="ECO:0000313" key="3">
    <source>
        <dbReference type="EMBL" id="UOO95068.1"/>
    </source>
</evidence>
<feature type="region of interest" description="Disordered" evidence="1">
    <location>
        <begin position="1"/>
        <end position="20"/>
    </location>
</feature>
<dbReference type="KEGG" id="hdo:MUK72_14000"/>
<organism evidence="3 4">
    <name type="scientific">Halococcus dombrowskii</name>
    <dbReference type="NCBI Taxonomy" id="179637"/>
    <lineage>
        <taxon>Archaea</taxon>
        <taxon>Methanobacteriati</taxon>
        <taxon>Methanobacteriota</taxon>
        <taxon>Stenosarchaea group</taxon>
        <taxon>Halobacteria</taxon>
        <taxon>Halobacteriales</taxon>
        <taxon>Halococcaceae</taxon>
        <taxon>Halococcus</taxon>
    </lineage>
</organism>
<name>A0AAX3AM85_HALDO</name>
<evidence type="ECO:0000256" key="2">
    <source>
        <dbReference type="SAM" id="Phobius"/>
    </source>
</evidence>
<protein>
    <submittedName>
        <fullName evidence="3">Uncharacterized protein</fullName>
    </submittedName>
</protein>